<protein>
    <submittedName>
        <fullName evidence="4">Thioredoxin domain-containing protein</fullName>
    </submittedName>
</protein>
<evidence type="ECO:0000256" key="2">
    <source>
        <dbReference type="SAM" id="Phobius"/>
    </source>
</evidence>
<feature type="region of interest" description="Disordered" evidence="1">
    <location>
        <begin position="1"/>
        <end position="24"/>
    </location>
</feature>
<dbReference type="InterPro" id="IPR036249">
    <property type="entry name" value="Thioredoxin-like_sf"/>
</dbReference>
<keyword evidence="2" id="KW-0472">Membrane</keyword>
<evidence type="ECO:0000259" key="3">
    <source>
        <dbReference type="Pfam" id="PF13462"/>
    </source>
</evidence>
<reference evidence="4 5" key="1">
    <citation type="submission" date="2020-03" db="EMBL/GenBank/DDBJ databases">
        <title>WGS of actinomycetes isolated from Thailand.</title>
        <authorList>
            <person name="Thawai C."/>
        </authorList>
    </citation>
    <scope>NUCLEOTIDE SEQUENCE [LARGE SCALE GENOMIC DNA]</scope>
    <source>
        <strain evidence="4 5">PRB2-1</strain>
    </source>
</reference>
<evidence type="ECO:0000313" key="5">
    <source>
        <dbReference type="Proteomes" id="UP000734511"/>
    </source>
</evidence>
<evidence type="ECO:0000313" key="4">
    <source>
        <dbReference type="EMBL" id="NJP44835.1"/>
    </source>
</evidence>
<feature type="domain" description="Thioredoxin-like fold" evidence="3">
    <location>
        <begin position="81"/>
        <end position="248"/>
    </location>
</feature>
<dbReference type="RefSeq" id="WP_167983701.1">
    <property type="nucleotide sequence ID" value="NZ_JAATEJ010000011.1"/>
</dbReference>
<feature type="compositionally biased region" description="Basic and acidic residues" evidence="1">
    <location>
        <begin position="12"/>
        <end position="24"/>
    </location>
</feature>
<dbReference type="EMBL" id="JAATEJ010000011">
    <property type="protein sequence ID" value="NJP44835.1"/>
    <property type="molecule type" value="Genomic_DNA"/>
</dbReference>
<dbReference type="Proteomes" id="UP000734511">
    <property type="component" value="Unassembled WGS sequence"/>
</dbReference>
<dbReference type="Pfam" id="PF13462">
    <property type="entry name" value="Thioredoxin_4"/>
    <property type="match status" value="1"/>
</dbReference>
<accession>A0ABX0ZP92</accession>
<gene>
    <name evidence="4" type="ORF">HCN08_15745</name>
</gene>
<organism evidence="4 5">
    <name type="scientific">Actinacidiphila epipremni</name>
    <dbReference type="NCBI Taxonomy" id="2053013"/>
    <lineage>
        <taxon>Bacteria</taxon>
        <taxon>Bacillati</taxon>
        <taxon>Actinomycetota</taxon>
        <taxon>Actinomycetes</taxon>
        <taxon>Kitasatosporales</taxon>
        <taxon>Streptomycetaceae</taxon>
        <taxon>Actinacidiphila</taxon>
    </lineage>
</organism>
<dbReference type="CDD" id="cd02972">
    <property type="entry name" value="DsbA_family"/>
    <property type="match status" value="1"/>
</dbReference>
<dbReference type="Gene3D" id="3.40.30.10">
    <property type="entry name" value="Glutaredoxin"/>
    <property type="match status" value="1"/>
</dbReference>
<keyword evidence="5" id="KW-1185">Reference proteome</keyword>
<keyword evidence="2" id="KW-0812">Transmembrane</keyword>
<evidence type="ECO:0000256" key="1">
    <source>
        <dbReference type="SAM" id="MobiDB-lite"/>
    </source>
</evidence>
<dbReference type="SUPFAM" id="SSF52833">
    <property type="entry name" value="Thioredoxin-like"/>
    <property type="match status" value="1"/>
</dbReference>
<dbReference type="InterPro" id="IPR012336">
    <property type="entry name" value="Thioredoxin-like_fold"/>
</dbReference>
<feature type="transmembrane region" description="Helical" evidence="2">
    <location>
        <begin position="34"/>
        <end position="54"/>
    </location>
</feature>
<comment type="caution">
    <text evidence="4">The sequence shown here is derived from an EMBL/GenBank/DDBJ whole genome shotgun (WGS) entry which is preliminary data.</text>
</comment>
<keyword evidence="2" id="KW-1133">Transmembrane helix</keyword>
<proteinExistence type="predicted"/>
<sequence>MSQRNSKTAKAAARERLRAQREKEAKRAKVRRQFMVGGGVVVLLAIAGGVAFAVNEMNKPKYWEKAADNKLVAPANSSGKNGTIVVVGDKDNKNVVHEYEDLRCPYCAAYEQTAGAAVLQGAKDGKYQINYSFAAFIDNHGGTGSKKALSALGAALNVSTDAFEQYHTLLYSKDVHPDETEDKFGNGDTLIKLAQQVPALKNNAKFSDAVKKGTFDKWALTVADAYNKDPASAKGTPYVLVNGQQVEVNGVASDQVMAGIEAQLKK</sequence>
<name>A0ABX0ZP92_9ACTN</name>